<dbReference type="InterPro" id="IPR016169">
    <property type="entry name" value="FAD-bd_PCMH_sub2"/>
</dbReference>
<gene>
    <name evidence="7" type="primary">glcD</name>
    <name evidence="7" type="ORF">HSR121_2327</name>
</gene>
<reference evidence="7" key="1">
    <citation type="submission" date="2020-11" db="EMBL/GenBank/DDBJ databases">
        <title>Carbohydrate-dependent, anaerobic sulfur respiration: A novel catabolism in halophilic archaea.</title>
        <authorList>
            <person name="Sorokin D.Y."/>
            <person name="Messina E."/>
            <person name="Smedile F."/>
            <person name="La Cono V."/>
            <person name="Hallsworth J.E."/>
            <person name="Yakimov M.M."/>
        </authorList>
    </citation>
    <scope>NUCLEOTIDE SEQUENCE</scope>
    <source>
        <strain evidence="7">HSR12-1</strain>
    </source>
</reference>
<proteinExistence type="inferred from homology"/>
<dbReference type="Pfam" id="PF08031">
    <property type="entry name" value="BBE"/>
    <property type="match status" value="1"/>
</dbReference>
<dbReference type="InterPro" id="IPR050416">
    <property type="entry name" value="FAD-linked_Oxidoreductase"/>
</dbReference>
<keyword evidence="4" id="KW-0274">FAD</keyword>
<feature type="domain" description="FAD-binding PCMH-type" evidence="6">
    <location>
        <begin position="58"/>
        <end position="228"/>
    </location>
</feature>
<comment type="similarity">
    <text evidence="2">Belongs to the oxygen-dependent FAD-linked oxidoreductase family.</text>
</comment>
<dbReference type="Gene3D" id="3.30.43.10">
    <property type="entry name" value="Uridine Diphospho-n-acetylenolpyruvylglucosamine Reductase, domain 2"/>
    <property type="match status" value="1"/>
</dbReference>
<dbReference type="InterPro" id="IPR036318">
    <property type="entry name" value="FAD-bd_PCMH-like_sf"/>
</dbReference>
<dbReference type="InterPro" id="IPR016164">
    <property type="entry name" value="FAD-linked_Oxase-like_C"/>
</dbReference>
<dbReference type="Gene3D" id="3.30.465.10">
    <property type="match status" value="1"/>
</dbReference>
<evidence type="ECO:0000313" key="7">
    <source>
        <dbReference type="EMBL" id="QSG06649.1"/>
    </source>
</evidence>
<dbReference type="InterPro" id="IPR016167">
    <property type="entry name" value="FAD-bd_PCMH_sub1"/>
</dbReference>
<evidence type="ECO:0000256" key="1">
    <source>
        <dbReference type="ARBA" id="ARBA00001974"/>
    </source>
</evidence>
<dbReference type="Proteomes" id="UP000663525">
    <property type="component" value="Chromosome"/>
</dbReference>
<dbReference type="PROSITE" id="PS51387">
    <property type="entry name" value="FAD_PCMH"/>
    <property type="match status" value="1"/>
</dbReference>
<keyword evidence="3" id="KW-0285">Flavoprotein</keyword>
<dbReference type="SUPFAM" id="SSF55103">
    <property type="entry name" value="FAD-linked oxidases, C-terminal domain"/>
    <property type="match status" value="1"/>
</dbReference>
<dbReference type="Pfam" id="PF01565">
    <property type="entry name" value="FAD_binding_4"/>
    <property type="match status" value="1"/>
</dbReference>
<dbReference type="SUPFAM" id="SSF56176">
    <property type="entry name" value="FAD-binding/transporter-associated domain-like"/>
    <property type="match status" value="1"/>
</dbReference>
<organism evidence="7 8">
    <name type="scientific">Halapricum desulfuricans</name>
    <dbReference type="NCBI Taxonomy" id="2841257"/>
    <lineage>
        <taxon>Archaea</taxon>
        <taxon>Methanobacteriati</taxon>
        <taxon>Methanobacteriota</taxon>
        <taxon>Stenosarchaea group</taxon>
        <taxon>Halobacteria</taxon>
        <taxon>Halobacteriales</taxon>
        <taxon>Haloarculaceae</taxon>
        <taxon>Halapricum</taxon>
    </lineage>
</organism>
<dbReference type="PANTHER" id="PTHR42973">
    <property type="entry name" value="BINDING OXIDOREDUCTASE, PUTATIVE (AFU_ORTHOLOGUE AFUA_1G17690)-RELATED"/>
    <property type="match status" value="1"/>
</dbReference>
<protein>
    <submittedName>
        <fullName evidence="7">FAD/FMN-containing dehydrogenase fused to Heterodisulfide reductase, subunit B</fullName>
    </submittedName>
</protein>
<dbReference type="Gene3D" id="3.40.462.20">
    <property type="match status" value="1"/>
</dbReference>
<dbReference type="InterPro" id="IPR006094">
    <property type="entry name" value="Oxid_FAD_bind_N"/>
</dbReference>
<dbReference type="GO" id="GO:0071949">
    <property type="term" value="F:FAD binding"/>
    <property type="evidence" value="ECO:0007669"/>
    <property type="project" value="InterPro"/>
</dbReference>
<evidence type="ECO:0000256" key="3">
    <source>
        <dbReference type="ARBA" id="ARBA00022630"/>
    </source>
</evidence>
<dbReference type="PANTHER" id="PTHR42973:SF39">
    <property type="entry name" value="FAD-BINDING PCMH-TYPE DOMAIN-CONTAINING PROTEIN"/>
    <property type="match status" value="1"/>
</dbReference>
<evidence type="ECO:0000256" key="5">
    <source>
        <dbReference type="ARBA" id="ARBA00023002"/>
    </source>
</evidence>
<name>A0A897N6G6_9EURY</name>
<evidence type="ECO:0000259" key="6">
    <source>
        <dbReference type="PROSITE" id="PS51387"/>
    </source>
</evidence>
<accession>A0A897N6G6</accession>
<dbReference type="InterPro" id="IPR012951">
    <property type="entry name" value="BBE"/>
</dbReference>
<dbReference type="GO" id="GO:0016491">
    <property type="term" value="F:oxidoreductase activity"/>
    <property type="evidence" value="ECO:0007669"/>
    <property type="project" value="UniProtKB-KW"/>
</dbReference>
<dbReference type="EMBL" id="CP064787">
    <property type="protein sequence ID" value="QSG06649.1"/>
    <property type="molecule type" value="Genomic_DNA"/>
</dbReference>
<sequence length="483" mass="52381">MSLLFSLEIMSGDSSPNESISAIPHAAVEAFDERLDGDLILPNHEAYDDARDVWNGLVDKRPAVIVRVRHAEDVSAGLEFAGRHDLELSIRGNAHHQAGSALVEDGLVVDLADLTAVDVDSDARRVTVGAGATAGAALERTLEHGLAFPTGSASVVGISGSTLGGGLGWMRRKRGAGFDALREVELVTADGTVRTVNPEDDPDLFWAICGAGANFGVVTELTFELYETPPVVPALGVFYPRDDAEAVLEGFRELTTEAPDALSTMLLNTHVPPLPDVPEDLQGTPSIAIMGAYLGDSDAASQVLDPYRALGDPLLDMSGEMPYVALHELGAELFPDGHLYSQRSVFLEELTDEHLELVRTGTDDAPSPLDGIGLWPMGGAIGDSDHDTAAPWTDKEYLLVIEGQWVDPETTDQNLEWVRRRERKARDIGGEYAYPGYVGYEQQDDEDWAKLVYGESYDRLAELKAIYDPDNRFRTNVNVVPRT</sequence>
<evidence type="ECO:0000256" key="2">
    <source>
        <dbReference type="ARBA" id="ARBA00005466"/>
    </source>
</evidence>
<keyword evidence="5" id="KW-0560">Oxidoreductase</keyword>
<evidence type="ECO:0000313" key="8">
    <source>
        <dbReference type="Proteomes" id="UP000663525"/>
    </source>
</evidence>
<dbReference type="InterPro" id="IPR016166">
    <property type="entry name" value="FAD-bd_PCMH"/>
</dbReference>
<evidence type="ECO:0000256" key="4">
    <source>
        <dbReference type="ARBA" id="ARBA00022827"/>
    </source>
</evidence>
<comment type="cofactor">
    <cofactor evidence="1">
        <name>FAD</name>
        <dbReference type="ChEBI" id="CHEBI:57692"/>
    </cofactor>
</comment>
<dbReference type="AlphaFoldDB" id="A0A897N6G6"/>